<organism evidence="1 2">
    <name type="scientific">Candidatus Bilamarchaeum dharawalense</name>
    <dbReference type="NCBI Taxonomy" id="2885759"/>
    <lineage>
        <taxon>Archaea</taxon>
        <taxon>Candidatus Micrarchaeota</taxon>
        <taxon>Candidatus Micrarchaeia</taxon>
        <taxon>Candidatus Anstonellales</taxon>
        <taxon>Candidatus Bilamarchaeaceae</taxon>
        <taxon>Candidatus Bilamarchaeum</taxon>
    </lineage>
</organism>
<gene>
    <name evidence="1" type="ORF">LFW2832_00788</name>
</gene>
<dbReference type="Proteomes" id="UP000789941">
    <property type="component" value="Unassembled WGS sequence"/>
</dbReference>
<evidence type="ECO:0000313" key="1">
    <source>
        <dbReference type="EMBL" id="VVC04191.1"/>
    </source>
</evidence>
<proteinExistence type="predicted"/>
<dbReference type="AlphaFoldDB" id="A0A5E4LRJ8"/>
<protein>
    <submittedName>
        <fullName evidence="1">Uncharacterized protein</fullName>
    </submittedName>
</protein>
<sequence>MNSELYSALNRSWKSTCKILLGEELGELRDYEDWLAEYCPKPQISKSAISGKEVYLASDYSKLANVISADEISTSKPLSINDIKDIDSLVRAVSEEWAYTGNRVLGNSKFVESSDLVMDSNYVANSLNVSESTNVFYSSLIRLGSKNIFGSGWFGKTEFTIRFFGGFNCKRIFESHIIGDCSDLYFSNQCVNSSELMFCFFQRNQKHKIGNVQLSRDKYFDLKKKLLSEVIQSLKTNKKYPSLFELVNRSKSGKKPPISVPKKQESSDMKPIEKSFASTFKIILKKEPGSITEYENWLASEKMKMEPIQTMFGSTTYRPSHPDLYAISLFPKDLFVTLNEGLELGKIVMDQSALGSIDSITSQLGQIAYFSVEILDGVNKNTIQSPLVYYTNNIYKGFDIVQSENLGVISSAFSSKYIFGGYRNMNSEFCINCHNSLYLSRCLEVDTSTKCADALFCHNSEGLTDSMFCFNVKGKRHAIGNTSLPQADYSKIKESVLEQLSSEILQKKNCRFSIFTIGGMK</sequence>
<reference evidence="1 2" key="1">
    <citation type="submission" date="2019-08" db="EMBL/GenBank/DDBJ databases">
        <authorList>
            <person name="Vazquez-Campos X."/>
        </authorList>
    </citation>
    <scope>NUCLEOTIDE SEQUENCE [LARGE SCALE GENOMIC DNA]</scope>
    <source>
        <strain evidence="1">LFW-283_2</strain>
    </source>
</reference>
<name>A0A5E4LRJ8_9ARCH</name>
<evidence type="ECO:0000313" key="2">
    <source>
        <dbReference type="Proteomes" id="UP000789941"/>
    </source>
</evidence>
<accession>A0A5E4LRJ8</accession>
<dbReference type="EMBL" id="CABMJJ010000009">
    <property type="protein sequence ID" value="VVC04191.1"/>
    <property type="molecule type" value="Genomic_DNA"/>
</dbReference>
<comment type="caution">
    <text evidence="1">The sequence shown here is derived from an EMBL/GenBank/DDBJ whole genome shotgun (WGS) entry which is preliminary data.</text>
</comment>